<organism evidence="14 15">
    <name type="scientific">Paenibacillus aurantiacus</name>
    <dbReference type="NCBI Taxonomy" id="1936118"/>
    <lineage>
        <taxon>Bacteria</taxon>
        <taxon>Bacillati</taxon>
        <taxon>Bacillota</taxon>
        <taxon>Bacilli</taxon>
        <taxon>Bacillales</taxon>
        <taxon>Paenibacillaceae</taxon>
        <taxon>Paenibacillus</taxon>
    </lineage>
</organism>
<dbReference type="PIRSF" id="PIRSF000445">
    <property type="entry name" value="4pyrrol_synth_GluRdtase"/>
    <property type="match status" value="1"/>
</dbReference>
<dbReference type="SUPFAM" id="SSF69742">
    <property type="entry name" value="Glutamyl tRNA-reductase catalytic, N-terminal domain"/>
    <property type="match status" value="1"/>
</dbReference>
<dbReference type="InterPro" id="IPR036453">
    <property type="entry name" value="GluRdtase_dimer_dom_sf"/>
</dbReference>
<comment type="miscellaneous">
    <text evidence="8">During catalysis, the active site Cys acts as a nucleophile attacking the alpha-carbonyl group of tRNA-bound glutamate with the formation of a thioester intermediate between enzyme and glutamate, and the concomitant release of tRNA(Glu). The thioester intermediate is finally reduced by direct hydride transfer from NADPH, to form the product GSA.</text>
</comment>
<dbReference type="Pfam" id="PF01488">
    <property type="entry name" value="Shikimate_DH"/>
    <property type="match status" value="1"/>
</dbReference>
<evidence type="ECO:0000256" key="3">
    <source>
        <dbReference type="ARBA" id="ARBA00012970"/>
    </source>
</evidence>
<dbReference type="CDD" id="cd05213">
    <property type="entry name" value="NAD_bind_Glutamyl_tRNA_reduct"/>
    <property type="match status" value="1"/>
</dbReference>
<comment type="pathway">
    <text evidence="1 8 9">Porphyrin-containing compound metabolism; protoporphyrin-IX biosynthesis; 5-aminolevulinate from L-glutamyl-tRNA(Glu): step 1/2.</text>
</comment>
<evidence type="ECO:0000256" key="8">
    <source>
        <dbReference type="HAMAP-Rule" id="MF_00087"/>
    </source>
</evidence>
<evidence type="ECO:0000259" key="12">
    <source>
        <dbReference type="Pfam" id="PF01488"/>
    </source>
</evidence>
<dbReference type="InterPro" id="IPR015895">
    <property type="entry name" value="4pyrrol_synth_GluRdtase_N"/>
</dbReference>
<comment type="domain">
    <text evidence="8">Possesses an unusual extended V-shaped dimeric structure with each monomer consisting of three distinct domains arranged along a curved 'spinal' alpha-helix. The N-terminal catalytic domain specifically recognizes the glutamate moiety of the substrate. The second domain is the NADPH-binding domain, and the third C-terminal domain is responsible for dimerization.</text>
</comment>
<evidence type="ECO:0000256" key="4">
    <source>
        <dbReference type="ARBA" id="ARBA00022857"/>
    </source>
</evidence>
<dbReference type="PANTHER" id="PTHR43013:SF1">
    <property type="entry name" value="GLUTAMYL-TRNA REDUCTASE"/>
    <property type="match status" value="1"/>
</dbReference>
<evidence type="ECO:0000256" key="9">
    <source>
        <dbReference type="RuleBase" id="RU000584"/>
    </source>
</evidence>
<evidence type="ECO:0000313" key="14">
    <source>
        <dbReference type="EMBL" id="MFB9329058.1"/>
    </source>
</evidence>
<comment type="subunit">
    <text evidence="8">Homodimer.</text>
</comment>
<evidence type="ECO:0000256" key="1">
    <source>
        <dbReference type="ARBA" id="ARBA00005059"/>
    </source>
</evidence>
<evidence type="ECO:0000256" key="5">
    <source>
        <dbReference type="ARBA" id="ARBA00023002"/>
    </source>
</evidence>
<feature type="domain" description="Quinate/shikimate 5-dehydrogenase/glutamyl-tRNA reductase" evidence="12">
    <location>
        <begin position="171"/>
        <end position="303"/>
    </location>
</feature>
<feature type="domain" description="Glutamyl-tRNA reductase N-terminal" evidence="13">
    <location>
        <begin position="7"/>
        <end position="156"/>
    </location>
</feature>
<evidence type="ECO:0000256" key="2">
    <source>
        <dbReference type="ARBA" id="ARBA00005916"/>
    </source>
</evidence>
<dbReference type="Gene3D" id="3.30.460.30">
    <property type="entry name" value="Glutamyl-tRNA reductase, N-terminal domain"/>
    <property type="match status" value="1"/>
</dbReference>
<keyword evidence="4 8" id="KW-0521">NADP</keyword>
<feature type="binding site" evidence="8">
    <location>
        <begin position="49"/>
        <end position="52"/>
    </location>
    <ligand>
        <name>substrate</name>
    </ligand>
</feature>
<evidence type="ECO:0000256" key="6">
    <source>
        <dbReference type="ARBA" id="ARBA00023244"/>
    </source>
</evidence>
<comment type="catalytic activity">
    <reaction evidence="7 8 9">
        <text>(S)-4-amino-5-oxopentanoate + tRNA(Glu) + NADP(+) = L-glutamyl-tRNA(Glu) + NADPH + H(+)</text>
        <dbReference type="Rhea" id="RHEA:12344"/>
        <dbReference type="Rhea" id="RHEA-COMP:9663"/>
        <dbReference type="Rhea" id="RHEA-COMP:9680"/>
        <dbReference type="ChEBI" id="CHEBI:15378"/>
        <dbReference type="ChEBI" id="CHEBI:57501"/>
        <dbReference type="ChEBI" id="CHEBI:57783"/>
        <dbReference type="ChEBI" id="CHEBI:58349"/>
        <dbReference type="ChEBI" id="CHEBI:78442"/>
        <dbReference type="ChEBI" id="CHEBI:78520"/>
        <dbReference type="EC" id="1.2.1.70"/>
    </reaction>
</comment>
<dbReference type="Pfam" id="PF00745">
    <property type="entry name" value="GlutR_dimer"/>
    <property type="match status" value="1"/>
</dbReference>
<feature type="binding site" evidence="8">
    <location>
        <begin position="114"/>
        <end position="116"/>
    </location>
    <ligand>
        <name>substrate</name>
    </ligand>
</feature>
<dbReference type="SUPFAM" id="SSF69075">
    <property type="entry name" value="Glutamyl tRNA-reductase dimerization domain"/>
    <property type="match status" value="1"/>
</dbReference>
<evidence type="ECO:0000259" key="11">
    <source>
        <dbReference type="Pfam" id="PF00745"/>
    </source>
</evidence>
<dbReference type="SUPFAM" id="SSF51735">
    <property type="entry name" value="NAD(P)-binding Rossmann-fold domains"/>
    <property type="match status" value="1"/>
</dbReference>
<feature type="domain" description="Tetrapyrrole biosynthesis glutamyl-tRNA reductase dimerisation" evidence="11">
    <location>
        <begin position="323"/>
        <end position="418"/>
    </location>
</feature>
<dbReference type="InterPro" id="IPR018214">
    <property type="entry name" value="GluRdtase_CS"/>
</dbReference>
<feature type="site" description="Important for activity" evidence="8">
    <location>
        <position position="99"/>
    </location>
</feature>
<dbReference type="PROSITE" id="PS00747">
    <property type="entry name" value="GLUTR"/>
    <property type="match status" value="1"/>
</dbReference>
<dbReference type="HAMAP" id="MF_00087">
    <property type="entry name" value="Glu_tRNA_reductase"/>
    <property type="match status" value="1"/>
</dbReference>
<dbReference type="EC" id="1.2.1.70" evidence="3 8"/>
<evidence type="ECO:0000256" key="10">
    <source>
        <dbReference type="SAM" id="MobiDB-lite"/>
    </source>
</evidence>
<dbReference type="Gene3D" id="3.40.50.720">
    <property type="entry name" value="NAD(P)-binding Rossmann-like Domain"/>
    <property type="match status" value="1"/>
</dbReference>
<dbReference type="Proteomes" id="UP001589747">
    <property type="component" value="Unassembled WGS sequence"/>
</dbReference>
<evidence type="ECO:0000256" key="7">
    <source>
        <dbReference type="ARBA" id="ARBA00047464"/>
    </source>
</evidence>
<evidence type="ECO:0000313" key="15">
    <source>
        <dbReference type="Proteomes" id="UP001589747"/>
    </source>
</evidence>
<feature type="active site" description="Nucleophile" evidence="8">
    <location>
        <position position="50"/>
    </location>
</feature>
<dbReference type="InterPro" id="IPR036291">
    <property type="entry name" value="NAD(P)-bd_dom_sf"/>
</dbReference>
<gene>
    <name evidence="8 14" type="primary">hemA</name>
    <name evidence="14" type="ORF">ACFFSY_24245</name>
</gene>
<dbReference type="NCBIfam" id="TIGR01035">
    <property type="entry name" value="hemA"/>
    <property type="match status" value="1"/>
</dbReference>
<protein>
    <recommendedName>
        <fullName evidence="3 8">Glutamyl-tRNA reductase</fullName>
        <shortName evidence="8">GluTR</shortName>
        <ecNumber evidence="3 8">1.2.1.70</ecNumber>
    </recommendedName>
</protein>
<accession>A0ABV5KXV8</accession>
<dbReference type="RefSeq" id="WP_377498965.1">
    <property type="nucleotide sequence ID" value="NZ_JBHMDO010000039.1"/>
</dbReference>
<keyword evidence="5 8" id="KW-0560">Oxidoreductase</keyword>
<proteinExistence type="inferred from homology"/>
<feature type="binding site" evidence="8">
    <location>
        <begin position="189"/>
        <end position="194"/>
    </location>
    <ligand>
        <name>NADP(+)</name>
        <dbReference type="ChEBI" id="CHEBI:58349"/>
    </ligand>
</feature>
<dbReference type="InterPro" id="IPR015896">
    <property type="entry name" value="4pyrrol_synth_GluRdtase_dimer"/>
</dbReference>
<keyword evidence="15" id="KW-1185">Reference proteome</keyword>
<keyword evidence="6 8" id="KW-0627">Porphyrin biosynthesis</keyword>
<comment type="caution">
    <text evidence="14">The sequence shown here is derived from an EMBL/GenBank/DDBJ whole genome shotgun (WGS) entry which is preliminary data.</text>
</comment>
<dbReference type="Pfam" id="PF05201">
    <property type="entry name" value="GlutR_N"/>
    <property type="match status" value="1"/>
</dbReference>
<dbReference type="EMBL" id="JBHMDO010000039">
    <property type="protein sequence ID" value="MFB9329058.1"/>
    <property type="molecule type" value="Genomic_DNA"/>
</dbReference>
<dbReference type="InterPro" id="IPR036343">
    <property type="entry name" value="GluRdtase_N_sf"/>
</dbReference>
<feature type="binding site" evidence="8">
    <location>
        <position position="120"/>
    </location>
    <ligand>
        <name>substrate</name>
    </ligand>
</feature>
<dbReference type="GO" id="GO:0008883">
    <property type="term" value="F:glutamyl-tRNA reductase activity"/>
    <property type="evidence" value="ECO:0007669"/>
    <property type="project" value="UniProtKB-EC"/>
</dbReference>
<dbReference type="PANTHER" id="PTHR43013">
    <property type="entry name" value="GLUTAMYL-TRNA REDUCTASE"/>
    <property type="match status" value="1"/>
</dbReference>
<dbReference type="InterPro" id="IPR000343">
    <property type="entry name" value="4pyrrol_synth_GluRdtase"/>
</dbReference>
<sequence>MRIMAAGLNYRTAPVHIREKLALSEHDIADVLSGLRGSKSIMEGVILSTCNRTEVYAVAERKDQFMRELAYMMERKYNLSQEQFEASFYLHEDNAAVEHLFRVTSGLDSMVVGETQILGQVRDAFLYSQSLPATGAVFNRLFKQAVTLAKRLHTETRIGHKPVSVSYAAVELAARMMGSLAGRNIVLVGAGQMTELALKHMQARGADRISVVNRSYNRALEFADQFGITAEPWESLGTLLNTAELAMAATGAAEPVVTFDMLRGARQHRSAPLLLIDMGVPRDIDPLAEQLDGVTLYDIDRLGAIVNENAEARAKEALKLTPVIQKERHDFTRWMKELGVAPAIAALREKADAIRESACQDMLNKLPDLDERERKVIGKLTKSIVNQLLRDPILNIKELASERGGEVAIEAFTRIFGIEEQAQRLAEPEGTEASDAMDPRNAIA</sequence>
<dbReference type="InterPro" id="IPR006151">
    <property type="entry name" value="Shikm_DH/Glu-tRNA_Rdtase"/>
</dbReference>
<comment type="function">
    <text evidence="8">Catalyzes the NADPH-dependent reduction of glutamyl-tRNA(Glu) to glutamate 1-semialdehyde (GSA).</text>
</comment>
<comment type="similarity">
    <text evidence="2 8 9">Belongs to the glutamyl-tRNA reductase family.</text>
</comment>
<reference evidence="14 15" key="1">
    <citation type="submission" date="2024-09" db="EMBL/GenBank/DDBJ databases">
        <authorList>
            <person name="Sun Q."/>
            <person name="Mori K."/>
        </authorList>
    </citation>
    <scope>NUCLEOTIDE SEQUENCE [LARGE SCALE GENOMIC DNA]</scope>
    <source>
        <strain evidence="14 15">TISTR 2452</strain>
    </source>
</reference>
<feature type="binding site" evidence="8">
    <location>
        <position position="109"/>
    </location>
    <ligand>
        <name>substrate</name>
    </ligand>
</feature>
<name>A0ABV5KXV8_9BACL</name>
<evidence type="ECO:0000259" key="13">
    <source>
        <dbReference type="Pfam" id="PF05201"/>
    </source>
</evidence>
<feature type="region of interest" description="Disordered" evidence="10">
    <location>
        <begin position="423"/>
        <end position="444"/>
    </location>
</feature>